<feature type="region of interest" description="Disordered" evidence="2">
    <location>
        <begin position="1"/>
        <end position="236"/>
    </location>
</feature>
<evidence type="ECO:0000313" key="4">
    <source>
        <dbReference type="Proteomes" id="UP001231189"/>
    </source>
</evidence>
<evidence type="ECO:0000256" key="1">
    <source>
        <dbReference type="SAM" id="Coils"/>
    </source>
</evidence>
<dbReference type="Gene3D" id="1.10.287.1490">
    <property type="match status" value="1"/>
</dbReference>
<organism evidence="3 4">
    <name type="scientific">Lolium multiflorum</name>
    <name type="common">Italian ryegrass</name>
    <name type="synonym">Lolium perenne subsp. multiflorum</name>
    <dbReference type="NCBI Taxonomy" id="4521"/>
    <lineage>
        <taxon>Eukaryota</taxon>
        <taxon>Viridiplantae</taxon>
        <taxon>Streptophyta</taxon>
        <taxon>Embryophyta</taxon>
        <taxon>Tracheophyta</taxon>
        <taxon>Spermatophyta</taxon>
        <taxon>Magnoliopsida</taxon>
        <taxon>Liliopsida</taxon>
        <taxon>Poales</taxon>
        <taxon>Poaceae</taxon>
        <taxon>BOP clade</taxon>
        <taxon>Pooideae</taxon>
        <taxon>Poodae</taxon>
        <taxon>Poeae</taxon>
        <taxon>Poeae Chloroplast Group 2 (Poeae type)</taxon>
        <taxon>Loliodinae</taxon>
        <taxon>Loliinae</taxon>
        <taxon>Lolium</taxon>
    </lineage>
</organism>
<comment type="caution">
    <text evidence="3">The sequence shown here is derived from an EMBL/GenBank/DDBJ whole genome shotgun (WGS) entry which is preliminary data.</text>
</comment>
<dbReference type="PANTHER" id="PTHR32258">
    <property type="entry name" value="PROTEIN NETWORKED 4A"/>
    <property type="match status" value="1"/>
</dbReference>
<evidence type="ECO:0000256" key="2">
    <source>
        <dbReference type="SAM" id="MobiDB-lite"/>
    </source>
</evidence>
<feature type="compositionally biased region" description="Pro residues" evidence="2">
    <location>
        <begin position="163"/>
        <end position="172"/>
    </location>
</feature>
<dbReference type="Proteomes" id="UP001231189">
    <property type="component" value="Unassembled WGS sequence"/>
</dbReference>
<dbReference type="InterPro" id="IPR051861">
    <property type="entry name" value="NET_actin-binding_domain"/>
</dbReference>
<proteinExistence type="predicted"/>
<feature type="compositionally biased region" description="Low complexity" evidence="2">
    <location>
        <begin position="25"/>
        <end position="34"/>
    </location>
</feature>
<feature type="compositionally biased region" description="Polar residues" evidence="2">
    <location>
        <begin position="58"/>
        <end position="70"/>
    </location>
</feature>
<feature type="coiled-coil region" evidence="1">
    <location>
        <begin position="403"/>
        <end position="497"/>
    </location>
</feature>
<accession>A0AAD8W991</accession>
<sequence>MVGKGRNRNTRHEPMGKKNKKKKAPAAAGTSDAASKADEPTVESEAAASGDGIPPPSNGDQHTRASSTQAARGDQLPPDSAAAAKGKEIPPPPPSVEPAIGGDPIVDSGAAGSGDVIPPPVPTSVEPANGGEDAPPPPPSPEAANGDELPLDSAAAANEDGVLPPPPFPVEAPAPTGDKPPVDSAVEAKGDVIPPPTDSPAVEKAGNVGELKAERGLDDKAPEVTPDSSSSQPDRQAEKLQALNSVLVKEAVETRGQVAALAAQVDERSADAGALADLERHVLHAALIVPIMAAAEYGTALRGQLVDAQEPLQAAKSRAAREAGAREDAAARLEVAEAENLRFVELLGRKDAEAASAAKNVAGMEAVVSELAGNSTELCARKGDFEKQLGEMGASARSAHAQKAEVERSFDDYKMKAQMYQQEIQAKLDEKSKQLEALSSSKAEMEVKFQSLEAGLSAALANNWELESEVKTSMTELAEANRNLEKLRFEVADVGKKYTAMMAEADRLRKEMAKMMAIKDAAAAAFAAEKTQLHNELDRLNRKVESIRANKDAVMTSCRQKDAEAAKLKSQLNGLSDSLAEQRVRCDDLRAKSSRLQDELDTVKKALGEEKAQGDELRSTVGDLENYSAEKERKVVELKTEVQNKREQIYALIADVKKLQLAVADAEERGKSGKVWTWLCPTTTVIAAASFAYAARRRVFDLCFWTRRDWIMNFSSSSFGPQCTHALLCTLIPTTVNMVFQFFQ</sequence>
<keyword evidence="4" id="KW-1185">Reference proteome</keyword>
<gene>
    <name evidence="3" type="ORF">QYE76_065838</name>
</gene>
<keyword evidence="1" id="KW-0175">Coiled coil</keyword>
<protein>
    <submittedName>
        <fullName evidence="3">Uncharacterized protein</fullName>
    </submittedName>
</protein>
<feature type="compositionally biased region" description="Basic and acidic residues" evidence="2">
    <location>
        <begin position="211"/>
        <end position="222"/>
    </location>
</feature>
<dbReference type="AlphaFoldDB" id="A0AAD8W991"/>
<name>A0AAD8W991_LOLMU</name>
<reference evidence="3" key="1">
    <citation type="submission" date="2023-07" db="EMBL/GenBank/DDBJ databases">
        <title>A chromosome-level genome assembly of Lolium multiflorum.</title>
        <authorList>
            <person name="Chen Y."/>
            <person name="Copetti D."/>
            <person name="Kolliker R."/>
            <person name="Studer B."/>
        </authorList>
    </citation>
    <scope>NUCLEOTIDE SEQUENCE</scope>
    <source>
        <strain evidence="3">02402/16</strain>
        <tissue evidence="3">Leaf</tissue>
    </source>
</reference>
<feature type="coiled-coil region" evidence="1">
    <location>
        <begin position="523"/>
        <end position="648"/>
    </location>
</feature>
<dbReference type="EMBL" id="JAUUTY010000004">
    <property type="protein sequence ID" value="KAK1648033.1"/>
    <property type="molecule type" value="Genomic_DNA"/>
</dbReference>
<dbReference type="PANTHER" id="PTHR32258:SF28">
    <property type="entry name" value="PROTEIN NETWORKED 3A-RELATED"/>
    <property type="match status" value="1"/>
</dbReference>
<evidence type="ECO:0000313" key="3">
    <source>
        <dbReference type="EMBL" id="KAK1648033.1"/>
    </source>
</evidence>